<dbReference type="PROSITE" id="PS50190">
    <property type="entry name" value="SEC7"/>
    <property type="match status" value="1"/>
</dbReference>
<dbReference type="SUPFAM" id="SSF48425">
    <property type="entry name" value="Sec7 domain"/>
    <property type="match status" value="1"/>
</dbReference>
<dbReference type="SUPFAM" id="SSF48371">
    <property type="entry name" value="ARM repeat"/>
    <property type="match status" value="2"/>
</dbReference>
<dbReference type="Pfam" id="PF16213">
    <property type="entry name" value="DCB"/>
    <property type="match status" value="1"/>
</dbReference>
<dbReference type="GO" id="GO:0032012">
    <property type="term" value="P:regulation of ARF protein signal transduction"/>
    <property type="evidence" value="ECO:0007669"/>
    <property type="project" value="InterPro"/>
</dbReference>
<evidence type="ECO:0000313" key="10">
    <source>
        <dbReference type="EMBL" id="EPZ34806.1"/>
    </source>
</evidence>
<proteinExistence type="predicted"/>
<dbReference type="InterPro" id="IPR016024">
    <property type="entry name" value="ARM-type_fold"/>
</dbReference>
<evidence type="ECO:0000256" key="5">
    <source>
        <dbReference type="ARBA" id="ARBA00022927"/>
    </source>
</evidence>
<dbReference type="Pfam" id="PF12783">
    <property type="entry name" value="Sec7-like_HUS"/>
    <property type="match status" value="1"/>
</dbReference>
<gene>
    <name evidence="10" type="ORF">O9G_002404</name>
</gene>
<evidence type="ECO:0000256" key="8">
    <source>
        <dbReference type="SAM" id="MobiDB-lite"/>
    </source>
</evidence>
<dbReference type="GO" id="GO:0005794">
    <property type="term" value="C:Golgi apparatus"/>
    <property type="evidence" value="ECO:0007669"/>
    <property type="project" value="UniProtKB-ARBA"/>
</dbReference>
<feature type="coiled-coil region" evidence="7">
    <location>
        <begin position="362"/>
        <end position="389"/>
    </location>
</feature>
<sequence length="1684" mass="194226">MTTDKPASMHLWLSSSLDQLLQSKELRKQPSLKEKCQKAFNSLKQIQKNPDELFGDSFQVIIESLVESLRHVLRNANVMGSVMDSLQKIMSHPLMSEEWMVGEEKASEMVCRVVCEIAEEVSDEKCFVDFIKVLLAVVTAKEALIHQASLLMVMKTIYNMYLASKQSGQQTMLKGALNQMINAVFERLEKSFQENRELYLEILEMKSKSEQEEAVEGQLESPKVGERKMSEEIKNVDRKDSGNESERRANERIENDATRKDSGHSQHKNQVETEKKEVEEVEVVEQVKDVEGHQPTDKGEIDNNQTDADVSKVLESVLGVRKEEEEEKKDDVGKYGKCIMCGKAANFHCKDTMVPVCGKECKIEHLNKLEEERHKQDKVENESENKKNRIKCEMYLRDGVAVLRTFYKLASKPIIDAPAPPPIGQGWDFSKSPSVKSRILGLELLLFVLKKYSAKIEVIKRFIGKEMMELIISSLVNSIPLVNEIGLEMIIMIMREYRREYKKQIDVVVNEVLLNVMPVNSTVQMKYLEGLMEFDCRMIVELYLNYDCDSEAIDNLFEKTINCILKLIQNSGSEEIKIRAIQAQVEIIKKLSVEIEDVEGVKMDGVKVEGVKMEGVKGGEVEKRVGEEKRVEGDSDKSLELKDSHTVRESNDDQPTPPSQTLQTTTSTTNSPTTADPSVVKMRKQMIQEGIRLFNWKLKKGMEYFFEHKIIERNKKEIAKFLLTTEGLSKENIGEYLGQGEAENIEIMHCFVELMNFHGLKFVEALRKFLQSFRLPGEAQKIDRFMLKFAQQYTLNNPKEFANADTAYVLAYSVIMLNTDLHNPQVKNRMKREDFIKNNRGINDHANLKDEYLIEIYNDISVNEIKMKSEELINKNVKEFASVKRRKDSVSNSEDVAKKAIEDLSKVSIVIGEMTQVNITTLNYSKVNSTTLTQQGPIQEYDKLMIIDSCLEGFYYSIKICSVYDLKYERNAFINSLLKFTTIQTKNQINLKNLKAIKILLEISVKFGDYLESNWIEILKCISLLEKLDEIQQFSLLIDKIFSNSHKLNSNAILQFVNALCSVAIDEINVKRLYSIQKLVEISYYNMNRIRLEWSNIWNIISNTFTQEIEVEMRLEEMSQFKFQKEFLKPFEEIFIESNLDIKDFVIRCLLVIIQGRGKNIKSGWKSIFNVLSLAALETNENICLLSFDAVKYVCKERLKDLVLNNSFSDLVQSLVSFAKNKKYPKINLQAVELLKSAIPRVAELCRSEHERIENEINSSQNDLILNSYQDEDPSVRFWFPIHFGLYEILMEGDLEVRTRALNYLFDCLKDYGNSYSQRFWSVVYKKVILLIFVDLNKKSPLTTEFKTEWQSTTLVQALRNVINLFSFFFDDIHFLLSDILSLLSLCINQENETLARIGTSCLQQLVENNYKKLDASMWHLICGCIEELVESTMPRDLFQFESKQGDQVDESDIEIKELKESSSGELNAIDLPIVSTEKRQLFQSIVIKCILQLLILETINETIVVHKSVYSTMNCDHIVRVLDCLNNSYQTAKAFNMNIRLRLNLLSIGFTKQLPNLLKQETTSITVYLSLINKVYFDQSGYNKPLKSEIEKRFIDLTQDVLTHYSKLDPEYKHKIAAAWKPVVLKVLSIFKNINDDAFVLFVPRLYDSLVRLLDHDLSIETRVELKFILLRIGNLFGIVNKN</sequence>
<dbReference type="SMART" id="SM00222">
    <property type="entry name" value="Sec7"/>
    <property type="match status" value="1"/>
</dbReference>
<feature type="compositionally biased region" description="Low complexity" evidence="8">
    <location>
        <begin position="659"/>
        <end position="674"/>
    </location>
</feature>
<feature type="region of interest" description="Disordered" evidence="8">
    <location>
        <begin position="623"/>
        <end position="678"/>
    </location>
</feature>
<dbReference type="Proteomes" id="UP000030755">
    <property type="component" value="Unassembled WGS sequence"/>
</dbReference>
<dbReference type="STRING" id="988480.A0A075B1F9"/>
<evidence type="ECO:0000256" key="7">
    <source>
        <dbReference type="SAM" id="Coils"/>
    </source>
</evidence>
<keyword evidence="6" id="KW-0472">Membrane</keyword>
<dbReference type="PANTHER" id="PTHR10663">
    <property type="entry name" value="GUANYL-NUCLEOTIDE EXCHANGE FACTOR"/>
    <property type="match status" value="1"/>
</dbReference>
<dbReference type="Pfam" id="PF01369">
    <property type="entry name" value="Sec7"/>
    <property type="match status" value="1"/>
</dbReference>
<dbReference type="Pfam" id="PF20252">
    <property type="entry name" value="BIG2_C"/>
    <property type="match status" value="1"/>
</dbReference>
<dbReference type="Gene3D" id="1.10.1000.11">
    <property type="entry name" value="Arf Nucleotide-binding Site Opener,domain 2"/>
    <property type="match status" value="1"/>
</dbReference>
<dbReference type="InterPro" id="IPR015403">
    <property type="entry name" value="Mon2/Sec7/BIG1-like_HDS"/>
</dbReference>
<dbReference type="CDD" id="cd00171">
    <property type="entry name" value="Sec7"/>
    <property type="match status" value="1"/>
</dbReference>
<dbReference type="InterPro" id="IPR032629">
    <property type="entry name" value="DCB_dom"/>
</dbReference>
<dbReference type="Pfam" id="PF09324">
    <property type="entry name" value="Sec7-like_HDS"/>
    <property type="match status" value="1"/>
</dbReference>
<keyword evidence="7" id="KW-0175">Coiled coil</keyword>
<feature type="compositionally biased region" description="Basic and acidic residues" evidence="8">
    <location>
        <begin position="223"/>
        <end position="278"/>
    </location>
</feature>
<reference evidence="10 11" key="1">
    <citation type="journal article" date="2013" name="Curr. Biol.">
        <title>Shared signatures of parasitism and phylogenomics unite Cryptomycota and microsporidia.</title>
        <authorList>
            <person name="James T.Y."/>
            <person name="Pelin A."/>
            <person name="Bonen L."/>
            <person name="Ahrendt S."/>
            <person name="Sain D."/>
            <person name="Corradi N."/>
            <person name="Stajich J.E."/>
        </authorList>
    </citation>
    <scope>NUCLEOTIDE SEQUENCE [LARGE SCALE GENOMIC DNA]</scope>
    <source>
        <strain evidence="10 11">CSF55</strain>
    </source>
</reference>
<evidence type="ECO:0000256" key="1">
    <source>
        <dbReference type="ARBA" id="ARBA00004370"/>
    </source>
</evidence>
<feature type="compositionally biased region" description="Basic and acidic residues" evidence="8">
    <location>
        <begin position="285"/>
        <end position="301"/>
    </location>
</feature>
<dbReference type="PANTHER" id="PTHR10663:SF375">
    <property type="entry name" value="LD29171P"/>
    <property type="match status" value="1"/>
</dbReference>
<feature type="region of interest" description="Disordered" evidence="8">
    <location>
        <begin position="210"/>
        <end position="309"/>
    </location>
</feature>
<protein>
    <submittedName>
        <fullName evidence="10">SEC7-like, alpha orthogonal bundle domain-containing protein</fullName>
    </submittedName>
</protein>
<keyword evidence="4" id="KW-0963">Cytoplasm</keyword>
<feature type="compositionally biased region" description="Basic and acidic residues" evidence="8">
    <location>
        <begin position="623"/>
        <end position="651"/>
    </location>
</feature>
<evidence type="ECO:0000313" key="11">
    <source>
        <dbReference type="Proteomes" id="UP000030755"/>
    </source>
</evidence>
<dbReference type="HOGENOM" id="CLU_000691_0_2_1"/>
<dbReference type="EMBL" id="KE560907">
    <property type="protein sequence ID" value="EPZ34806.1"/>
    <property type="molecule type" value="Genomic_DNA"/>
</dbReference>
<dbReference type="InterPro" id="IPR000904">
    <property type="entry name" value="Sec7_dom"/>
</dbReference>
<organism evidence="10 11">
    <name type="scientific">Rozella allomycis (strain CSF55)</name>
    <dbReference type="NCBI Taxonomy" id="988480"/>
    <lineage>
        <taxon>Eukaryota</taxon>
        <taxon>Fungi</taxon>
        <taxon>Fungi incertae sedis</taxon>
        <taxon>Cryptomycota</taxon>
        <taxon>Cryptomycota incertae sedis</taxon>
        <taxon>Rozella</taxon>
    </lineage>
</organism>
<keyword evidence="3" id="KW-0813">Transport</keyword>
<dbReference type="GO" id="GO:0005085">
    <property type="term" value="F:guanyl-nucleotide exchange factor activity"/>
    <property type="evidence" value="ECO:0007669"/>
    <property type="project" value="InterPro"/>
</dbReference>
<dbReference type="InterPro" id="IPR035999">
    <property type="entry name" value="Sec7_dom_sf"/>
</dbReference>
<dbReference type="InterPro" id="IPR032691">
    <property type="entry name" value="Mon2/Sec7/BIG1-like_HUS"/>
</dbReference>
<dbReference type="Gene3D" id="1.10.220.20">
    <property type="match status" value="1"/>
</dbReference>
<dbReference type="OMA" id="FWKSNEM"/>
<dbReference type="InterPro" id="IPR046455">
    <property type="entry name" value="Sec7/BIG1-like_C"/>
</dbReference>
<dbReference type="InterPro" id="IPR023394">
    <property type="entry name" value="Sec7_C_sf"/>
</dbReference>
<evidence type="ECO:0000256" key="3">
    <source>
        <dbReference type="ARBA" id="ARBA00022448"/>
    </source>
</evidence>
<dbReference type="CDD" id="cd23022">
    <property type="entry name" value="zf-HIT_DDX59"/>
    <property type="match status" value="1"/>
</dbReference>
<comment type="subcellular location">
    <subcellularLocation>
        <location evidence="2">Cytoplasm</location>
    </subcellularLocation>
    <subcellularLocation>
        <location evidence="1">Membrane</location>
    </subcellularLocation>
</comment>
<name>A0A075B1F9_ROZAC</name>
<evidence type="ECO:0000256" key="4">
    <source>
        <dbReference type="ARBA" id="ARBA00022490"/>
    </source>
</evidence>
<keyword evidence="11" id="KW-1185">Reference proteome</keyword>
<accession>A0A075B1F9</accession>
<feature type="domain" description="SEC7" evidence="9">
    <location>
        <begin position="676"/>
        <end position="863"/>
    </location>
</feature>
<dbReference type="OrthoDB" id="18431at2759"/>
<keyword evidence="5" id="KW-0653">Protein transport</keyword>
<dbReference type="FunFam" id="1.10.1000.11:FF:000003">
    <property type="entry name" value="Brefeldin A-inhibited guanine nucleotide-exchange protein 1"/>
    <property type="match status" value="1"/>
</dbReference>
<evidence type="ECO:0000256" key="6">
    <source>
        <dbReference type="ARBA" id="ARBA00023136"/>
    </source>
</evidence>
<evidence type="ECO:0000256" key="2">
    <source>
        <dbReference type="ARBA" id="ARBA00004496"/>
    </source>
</evidence>
<evidence type="ECO:0000259" key="9">
    <source>
        <dbReference type="PROSITE" id="PS50190"/>
    </source>
</evidence>